<feature type="domain" description="HMG box" evidence="6">
    <location>
        <begin position="258"/>
        <end position="331"/>
    </location>
</feature>
<dbReference type="PROSITE" id="PS50118">
    <property type="entry name" value="HMG_BOX_2"/>
    <property type="match status" value="1"/>
</dbReference>
<evidence type="ECO:0000256" key="3">
    <source>
        <dbReference type="PROSITE-ProRule" id="PRU00267"/>
    </source>
</evidence>
<feature type="compositionally biased region" description="Basic residues" evidence="5">
    <location>
        <begin position="236"/>
        <end position="250"/>
    </location>
</feature>
<keyword evidence="1 3" id="KW-0238">DNA-binding</keyword>
<evidence type="ECO:0000256" key="5">
    <source>
        <dbReference type="SAM" id="MobiDB-lite"/>
    </source>
</evidence>
<evidence type="ECO:0000256" key="1">
    <source>
        <dbReference type="ARBA" id="ARBA00023125"/>
    </source>
</evidence>
<keyword evidence="4" id="KW-0175">Coiled coil</keyword>
<dbReference type="GO" id="GO:0005634">
    <property type="term" value="C:nucleus"/>
    <property type="evidence" value="ECO:0007669"/>
    <property type="project" value="UniProtKB-UniRule"/>
</dbReference>
<dbReference type="Pfam" id="PF00505">
    <property type="entry name" value="HMG_box"/>
    <property type="match status" value="1"/>
</dbReference>
<dbReference type="GO" id="GO:0010468">
    <property type="term" value="P:regulation of gene expression"/>
    <property type="evidence" value="ECO:0007669"/>
    <property type="project" value="TreeGrafter"/>
</dbReference>
<proteinExistence type="predicted"/>
<dbReference type="Gene3D" id="1.10.30.10">
    <property type="entry name" value="High mobility group box domain"/>
    <property type="match status" value="1"/>
</dbReference>
<dbReference type="InterPro" id="IPR036910">
    <property type="entry name" value="HMG_box_dom_sf"/>
</dbReference>
<evidence type="ECO:0000256" key="4">
    <source>
        <dbReference type="SAM" id="Coils"/>
    </source>
</evidence>
<keyword evidence="7" id="KW-1185">Reference proteome</keyword>
<organism evidence="7 8">
    <name type="scientific">Macrostomum lignano</name>
    <dbReference type="NCBI Taxonomy" id="282301"/>
    <lineage>
        <taxon>Eukaryota</taxon>
        <taxon>Metazoa</taxon>
        <taxon>Spiralia</taxon>
        <taxon>Lophotrochozoa</taxon>
        <taxon>Platyhelminthes</taxon>
        <taxon>Rhabditophora</taxon>
        <taxon>Macrostomorpha</taxon>
        <taxon>Macrostomida</taxon>
        <taxon>Macrostomidae</taxon>
        <taxon>Macrostomum</taxon>
    </lineage>
</organism>
<feature type="coiled-coil region" evidence="4">
    <location>
        <begin position="124"/>
        <end position="151"/>
    </location>
</feature>
<dbReference type="CDD" id="cd00084">
    <property type="entry name" value="HMG-box_SF"/>
    <property type="match status" value="1"/>
</dbReference>
<feature type="DNA-binding region" description="HMG box" evidence="3">
    <location>
        <begin position="258"/>
        <end position="331"/>
    </location>
</feature>
<dbReference type="WBParaSite" id="maker-uti_cns_0000051-snap-gene-0.7-mRNA-1">
    <property type="protein sequence ID" value="maker-uti_cns_0000051-snap-gene-0.7-mRNA-1"/>
    <property type="gene ID" value="maker-uti_cns_0000051-snap-gene-0.7"/>
</dbReference>
<dbReference type="InterPro" id="IPR009071">
    <property type="entry name" value="HMG_box_dom"/>
</dbReference>
<accession>A0A1I8FUW9</accession>
<feature type="region of interest" description="Disordered" evidence="5">
    <location>
        <begin position="225"/>
        <end position="263"/>
    </location>
</feature>
<evidence type="ECO:0000313" key="7">
    <source>
        <dbReference type="Proteomes" id="UP000095280"/>
    </source>
</evidence>
<dbReference type="GO" id="GO:0003677">
    <property type="term" value="F:DNA binding"/>
    <property type="evidence" value="ECO:0007669"/>
    <property type="project" value="UniProtKB-UniRule"/>
</dbReference>
<dbReference type="SMART" id="SM00398">
    <property type="entry name" value="HMG"/>
    <property type="match status" value="1"/>
</dbReference>
<protein>
    <submittedName>
        <fullName evidence="8">HMG box domain-containing protein</fullName>
    </submittedName>
</protein>
<evidence type="ECO:0000313" key="8">
    <source>
        <dbReference type="WBParaSite" id="maker-uti_cns_0000051-snap-gene-0.7-mRNA-1"/>
    </source>
</evidence>
<dbReference type="InterPro" id="IPR051965">
    <property type="entry name" value="ChromReg_NeuronalGeneExpr"/>
</dbReference>
<sequence length="391" mass="40498">MQAKASEAESEMALADANSAMPDAGDADVLAEHTATVADTEPEAATESADISTSSAANGPLEDTGSVLDTDKVLAAGVSEVSGEQEVTETVMDAEDAADPATSIDAIEMEDALTEHDADADAANETDDAIMAEAEAALVEAEAESAAAAADDAMANQAKAAEAADAQMDTEAGPANKIETGEEARSPTGNGGAATSGAHKTPVRTPSMAAAVAAAAKAAAAAAAAGGGPASTQRPTKPRKPIGTGRRSRQARRDPQEPVNPRSAYTIFVKEKMEELGVHIKDSPDLKLKGKEQIKVVAQQWRDLSAEEKERYQQMFTKAFAAYEQDLAAYKQTDSYRLFQGMVQLPQGLSAAPVPVSGAASQPLLTATPIRLESLNQFLPMSQLQHLLPPG</sequence>
<dbReference type="PANTHER" id="PTHR46040">
    <property type="entry name" value="HIGH MOBILITY GROUP PROTEIN 2"/>
    <property type="match status" value="1"/>
</dbReference>
<feature type="region of interest" description="Disordered" evidence="5">
    <location>
        <begin position="180"/>
        <end position="202"/>
    </location>
</feature>
<dbReference type="PANTHER" id="PTHR46040:SF3">
    <property type="entry name" value="HIGH MOBILITY GROUP PROTEIN 2"/>
    <property type="match status" value="1"/>
</dbReference>
<dbReference type="SUPFAM" id="SSF47095">
    <property type="entry name" value="HMG-box"/>
    <property type="match status" value="1"/>
</dbReference>
<evidence type="ECO:0000259" key="6">
    <source>
        <dbReference type="PROSITE" id="PS50118"/>
    </source>
</evidence>
<dbReference type="Proteomes" id="UP000095280">
    <property type="component" value="Unplaced"/>
</dbReference>
<name>A0A1I8FUW9_9PLAT</name>
<reference evidence="8" key="1">
    <citation type="submission" date="2016-11" db="UniProtKB">
        <authorList>
            <consortium name="WormBaseParasite"/>
        </authorList>
    </citation>
    <scope>IDENTIFICATION</scope>
</reference>
<evidence type="ECO:0000256" key="2">
    <source>
        <dbReference type="ARBA" id="ARBA00023242"/>
    </source>
</evidence>
<keyword evidence="2 3" id="KW-0539">Nucleus</keyword>
<feature type="region of interest" description="Disordered" evidence="5">
    <location>
        <begin position="1"/>
        <end position="67"/>
    </location>
</feature>
<dbReference type="AlphaFoldDB" id="A0A1I8FUW9"/>